<organism evidence="2 3">
    <name type="scientific">Devosia algicola</name>
    <dbReference type="NCBI Taxonomy" id="3026418"/>
    <lineage>
        <taxon>Bacteria</taxon>
        <taxon>Pseudomonadati</taxon>
        <taxon>Pseudomonadota</taxon>
        <taxon>Alphaproteobacteria</taxon>
        <taxon>Hyphomicrobiales</taxon>
        <taxon>Devosiaceae</taxon>
        <taxon>Devosia</taxon>
    </lineage>
</organism>
<evidence type="ECO:0000313" key="2">
    <source>
        <dbReference type="EMBL" id="WDR02116.1"/>
    </source>
</evidence>
<protein>
    <recommendedName>
        <fullName evidence="4">DUF2171 domain-containing protein</fullName>
    </recommendedName>
</protein>
<name>A0ABY7YLI2_9HYPH</name>
<evidence type="ECO:0008006" key="4">
    <source>
        <dbReference type="Google" id="ProtNLM"/>
    </source>
</evidence>
<dbReference type="InterPro" id="IPR036847">
    <property type="entry name" value="RimP_C_sf"/>
</dbReference>
<accession>A0ABY7YLI2</accession>
<sequence>MIEGRRRFRGFILEVDDEAVTIRLPDAPAGADPNHRLPLAMLADAKLVMSDTLMDMARKAQEENNPLDDDDIETETDEMPDDFDDEDQPGTDDDDKSSKEIH</sequence>
<gene>
    <name evidence="2" type="ORF">PSQ19_15830</name>
</gene>
<dbReference type="RefSeq" id="WP_282218523.1">
    <property type="nucleotide sequence ID" value="NZ_CP118246.1"/>
</dbReference>
<feature type="compositionally biased region" description="Acidic residues" evidence="1">
    <location>
        <begin position="65"/>
        <end position="95"/>
    </location>
</feature>
<reference evidence="2 3" key="1">
    <citation type="submission" date="2023-02" db="EMBL/GenBank/DDBJ databases">
        <title>Devosia algicola sp. nov., isolated from the phycosphere of marine algae.</title>
        <authorList>
            <person name="Kim J.M."/>
            <person name="Lee J.K."/>
            <person name="Choi B.J."/>
            <person name="Bayburt H."/>
            <person name="Jeon C.O."/>
        </authorList>
    </citation>
    <scope>NUCLEOTIDE SEQUENCE [LARGE SCALE GENOMIC DNA]</scope>
    <source>
        <strain evidence="2 3">G20-9</strain>
    </source>
</reference>
<dbReference type="SUPFAM" id="SSF74942">
    <property type="entry name" value="YhbC-like, C-terminal domain"/>
    <property type="match status" value="1"/>
</dbReference>
<evidence type="ECO:0000256" key="1">
    <source>
        <dbReference type="SAM" id="MobiDB-lite"/>
    </source>
</evidence>
<dbReference type="EMBL" id="CP118246">
    <property type="protein sequence ID" value="WDR02116.1"/>
    <property type="molecule type" value="Genomic_DNA"/>
</dbReference>
<feature type="region of interest" description="Disordered" evidence="1">
    <location>
        <begin position="56"/>
        <end position="102"/>
    </location>
</feature>
<evidence type="ECO:0000313" key="3">
    <source>
        <dbReference type="Proteomes" id="UP001220530"/>
    </source>
</evidence>
<keyword evidence="3" id="KW-1185">Reference proteome</keyword>
<dbReference type="Proteomes" id="UP001220530">
    <property type="component" value="Chromosome"/>
</dbReference>
<proteinExistence type="predicted"/>